<dbReference type="PANTHER" id="PTHR33705">
    <property type="entry name" value="PHOSPHOCARRIER PROTEIN HPR"/>
    <property type="match status" value="1"/>
</dbReference>
<evidence type="ECO:0000256" key="3">
    <source>
        <dbReference type="ARBA" id="ARBA00022490"/>
    </source>
</evidence>
<evidence type="ECO:0000313" key="7">
    <source>
        <dbReference type="EMBL" id="OEG71184.1"/>
    </source>
</evidence>
<evidence type="ECO:0000256" key="1">
    <source>
        <dbReference type="ARBA" id="ARBA00004496"/>
    </source>
</evidence>
<name>A0A1E5IJ51_ENDTX</name>
<dbReference type="GO" id="GO:0009401">
    <property type="term" value="P:phosphoenolpyruvate-dependent sugar phosphotransferase system"/>
    <property type="evidence" value="ECO:0007669"/>
    <property type="project" value="UniProtKB-KW"/>
</dbReference>
<evidence type="ECO:0000256" key="4">
    <source>
        <dbReference type="ARBA" id="ARBA00022683"/>
    </source>
</evidence>
<dbReference type="PANTHER" id="PTHR33705:SF2">
    <property type="entry name" value="PHOSPHOCARRIER PROTEIN NPR"/>
    <property type="match status" value="1"/>
</dbReference>
<accession>A0A1E5IJ51</accession>
<comment type="subcellular location">
    <subcellularLocation>
        <location evidence="1">Cytoplasm</location>
    </subcellularLocation>
</comment>
<dbReference type="Pfam" id="PF00381">
    <property type="entry name" value="PTS-HPr"/>
    <property type="match status" value="1"/>
</dbReference>
<comment type="caution">
    <text evidence="6">The sequence shown here is derived from an EMBL/GenBank/DDBJ whole genome shotgun (WGS) entry which is preliminary data.</text>
</comment>
<dbReference type="NCBIfam" id="TIGR01003">
    <property type="entry name" value="PTS_HPr_family"/>
    <property type="match status" value="1"/>
</dbReference>
<keyword evidence="8" id="KW-1185">Reference proteome</keyword>
<evidence type="ECO:0000259" key="5">
    <source>
        <dbReference type="PROSITE" id="PS51350"/>
    </source>
</evidence>
<dbReference type="EMBL" id="LNVX01000228">
    <property type="protein sequence ID" value="OEG71184.1"/>
    <property type="molecule type" value="Genomic_DNA"/>
</dbReference>
<gene>
    <name evidence="6" type="ORF">ATZ36_04365</name>
    <name evidence="7" type="ORF">ATZ36_16115</name>
</gene>
<dbReference type="AlphaFoldDB" id="A0A1E5IJ51"/>
<reference evidence="6 8" key="1">
    <citation type="submission" date="2015-11" db="EMBL/GenBank/DDBJ databases">
        <title>Evidence for parallel genomic evolution in an endosymbiosis of termite gut flagellates.</title>
        <authorList>
            <person name="Zheng H."/>
        </authorList>
    </citation>
    <scope>NUCLEOTIDE SEQUENCE [LARGE SCALE GENOMIC DNA]</scope>
    <source>
        <strain evidence="6 8">CET450</strain>
    </source>
</reference>
<dbReference type="PRINTS" id="PR00107">
    <property type="entry name" value="PHOSPHOCPHPR"/>
</dbReference>
<organism evidence="6 8">
    <name type="scientific">Endomicrobium trichonymphae</name>
    <dbReference type="NCBI Taxonomy" id="1408204"/>
    <lineage>
        <taxon>Bacteria</taxon>
        <taxon>Pseudomonadati</taxon>
        <taxon>Elusimicrobiota</taxon>
        <taxon>Endomicrobiia</taxon>
        <taxon>Endomicrobiales</taxon>
        <taxon>Endomicrobiaceae</taxon>
        <taxon>Candidatus Endomicrobiellum</taxon>
    </lineage>
</organism>
<dbReference type="Gene3D" id="3.30.1340.10">
    <property type="entry name" value="HPr-like"/>
    <property type="match status" value="1"/>
</dbReference>
<dbReference type="EMBL" id="LNVX01000331">
    <property type="protein sequence ID" value="OEG70454.1"/>
    <property type="molecule type" value="Genomic_DNA"/>
</dbReference>
<dbReference type="InterPro" id="IPR035895">
    <property type="entry name" value="HPr-like_sf"/>
</dbReference>
<evidence type="ECO:0000313" key="8">
    <source>
        <dbReference type="Proteomes" id="UP000095237"/>
    </source>
</evidence>
<dbReference type="Proteomes" id="UP000095237">
    <property type="component" value="Unassembled WGS sequence"/>
</dbReference>
<proteinExistence type="inferred from homology"/>
<dbReference type="GO" id="GO:0005737">
    <property type="term" value="C:cytoplasm"/>
    <property type="evidence" value="ECO:0007669"/>
    <property type="project" value="UniProtKB-SubCell"/>
</dbReference>
<keyword evidence="3" id="KW-0963">Cytoplasm</keyword>
<dbReference type="SUPFAM" id="SSF55594">
    <property type="entry name" value="HPr-like"/>
    <property type="match status" value="1"/>
</dbReference>
<dbReference type="CDD" id="cd00367">
    <property type="entry name" value="PTS-HPr_like"/>
    <property type="match status" value="1"/>
</dbReference>
<evidence type="ECO:0000313" key="6">
    <source>
        <dbReference type="EMBL" id="OEG70454.1"/>
    </source>
</evidence>
<dbReference type="PROSITE" id="PS51350">
    <property type="entry name" value="PTS_HPR_DOM"/>
    <property type="match status" value="1"/>
</dbReference>
<dbReference type="InterPro" id="IPR001020">
    <property type="entry name" value="PTS_HPr_His_P_site"/>
</dbReference>
<keyword evidence="4" id="KW-0598">Phosphotransferase system</keyword>
<dbReference type="PROSITE" id="PS00369">
    <property type="entry name" value="PTS_HPR_HIS"/>
    <property type="match status" value="1"/>
</dbReference>
<feature type="domain" description="HPr" evidence="5">
    <location>
        <begin position="1"/>
        <end position="87"/>
    </location>
</feature>
<dbReference type="InterPro" id="IPR050399">
    <property type="entry name" value="HPr"/>
</dbReference>
<sequence length="87" mass="9583">MKEKIIVVLNKMGLHARPAAMLVQSTNRYQSTVKILKDDFEVDAKSIMGVMALAAGRGCKLNFIADGPDENEVLIAIENLFKSKFGE</sequence>
<comment type="similarity">
    <text evidence="2">Belongs to the HPr family.</text>
</comment>
<evidence type="ECO:0000256" key="2">
    <source>
        <dbReference type="ARBA" id="ARBA00010736"/>
    </source>
</evidence>
<protein>
    <submittedName>
        <fullName evidence="6">Phosphocarrier protein HPr</fullName>
    </submittedName>
</protein>
<dbReference type="InterPro" id="IPR000032">
    <property type="entry name" value="HPr-like"/>
</dbReference>